<evidence type="ECO:0000256" key="2">
    <source>
        <dbReference type="ARBA" id="ARBA00005179"/>
    </source>
</evidence>
<evidence type="ECO:0000256" key="9">
    <source>
        <dbReference type="SAM" id="SignalP"/>
    </source>
</evidence>
<keyword evidence="5 8" id="KW-0812">Transmembrane</keyword>
<keyword evidence="4" id="KW-0808">Transferase</keyword>
<comment type="caution">
    <text evidence="11">The sequence shown here is derived from an EMBL/GenBank/DDBJ whole genome shotgun (WGS) entry which is preliminary data.</text>
</comment>
<dbReference type="InterPro" id="IPR044851">
    <property type="entry name" value="Wax_synthase"/>
</dbReference>
<evidence type="ECO:0000256" key="3">
    <source>
        <dbReference type="ARBA" id="ARBA00007282"/>
    </source>
</evidence>
<reference evidence="11 12" key="1">
    <citation type="submission" date="2024-02" db="EMBL/GenBank/DDBJ databases">
        <title>A draft genome for the cacao thread blight pathogen Marasmius crinis-equi.</title>
        <authorList>
            <person name="Cohen S.P."/>
            <person name="Baruah I.K."/>
            <person name="Amoako-Attah I."/>
            <person name="Bukari Y."/>
            <person name="Meinhardt L.W."/>
            <person name="Bailey B.A."/>
        </authorList>
    </citation>
    <scope>NUCLEOTIDE SEQUENCE [LARGE SCALE GENOMIC DNA]</scope>
    <source>
        <strain evidence="11 12">GH-76</strain>
    </source>
</reference>
<evidence type="ECO:0000313" key="12">
    <source>
        <dbReference type="Proteomes" id="UP001465976"/>
    </source>
</evidence>
<evidence type="ECO:0000256" key="8">
    <source>
        <dbReference type="SAM" id="Phobius"/>
    </source>
</evidence>
<feature type="transmembrane region" description="Helical" evidence="8">
    <location>
        <begin position="212"/>
        <end position="234"/>
    </location>
</feature>
<evidence type="ECO:0000259" key="10">
    <source>
        <dbReference type="Pfam" id="PF13813"/>
    </source>
</evidence>
<sequence>MGLVTWGIIIALHSVPWGFASKHYTRVGKGRDPTNPWSRTLSETLLDAADLCFNFRGIGWDITKRNSVIKRVHTDIPSKPGRARTLAFLQKSLNQYLFSVFVFEMSWVVIKLLFHEDGSLRDFTGKYLWGVVPLKPLALFGRSSLYPATAYGVLNGDYAVCQVIGVLILGQDPDEWPPLFDNPLLSSSLSELWGQRWHQTYRDMFGFTGGRLFGRVLGFGRPGYVLGTFLMSGIYHEVVMWGTVRVGGLCCHPIFIFLLNGVGVMLEAGWYRLTGRKVGGWAGRIWMYAWGVVTMSTIVNEESCMKEMMFASVKGNPMVRPFSTTLGF</sequence>
<accession>A0ABR3F3J7</accession>
<keyword evidence="7 8" id="KW-0472">Membrane</keyword>
<dbReference type="Pfam" id="PF13813">
    <property type="entry name" value="MBOAT_2"/>
    <property type="match status" value="1"/>
</dbReference>
<comment type="similarity">
    <text evidence="3">Belongs to the wax synthase family.</text>
</comment>
<feature type="chain" id="PRO_5045477385" description="Wax synthase domain-containing protein" evidence="9">
    <location>
        <begin position="21"/>
        <end position="328"/>
    </location>
</feature>
<proteinExistence type="inferred from homology"/>
<feature type="transmembrane region" description="Helical" evidence="8">
    <location>
        <begin position="278"/>
        <end position="299"/>
    </location>
</feature>
<keyword evidence="9" id="KW-0732">Signal</keyword>
<evidence type="ECO:0000313" key="11">
    <source>
        <dbReference type="EMBL" id="KAL0569782.1"/>
    </source>
</evidence>
<comment type="pathway">
    <text evidence="2">Secondary metabolite biosynthesis.</text>
</comment>
<evidence type="ECO:0000256" key="1">
    <source>
        <dbReference type="ARBA" id="ARBA00004141"/>
    </source>
</evidence>
<evidence type="ECO:0000256" key="4">
    <source>
        <dbReference type="ARBA" id="ARBA00022679"/>
    </source>
</evidence>
<dbReference type="PANTHER" id="PTHR31595:SF57">
    <property type="entry name" value="OS04G0481900 PROTEIN"/>
    <property type="match status" value="1"/>
</dbReference>
<keyword evidence="12" id="KW-1185">Reference proteome</keyword>
<keyword evidence="6 8" id="KW-1133">Transmembrane helix</keyword>
<evidence type="ECO:0000256" key="6">
    <source>
        <dbReference type="ARBA" id="ARBA00022989"/>
    </source>
</evidence>
<dbReference type="EMBL" id="JBAHYK010001053">
    <property type="protein sequence ID" value="KAL0569782.1"/>
    <property type="molecule type" value="Genomic_DNA"/>
</dbReference>
<dbReference type="InterPro" id="IPR032805">
    <property type="entry name" value="Wax_synthase_dom"/>
</dbReference>
<protein>
    <recommendedName>
        <fullName evidence="10">Wax synthase domain-containing protein</fullName>
    </recommendedName>
</protein>
<dbReference type="Proteomes" id="UP001465976">
    <property type="component" value="Unassembled WGS sequence"/>
</dbReference>
<evidence type="ECO:0000256" key="7">
    <source>
        <dbReference type="ARBA" id="ARBA00023136"/>
    </source>
</evidence>
<feature type="transmembrane region" description="Helical" evidence="8">
    <location>
        <begin position="246"/>
        <end position="266"/>
    </location>
</feature>
<organism evidence="11 12">
    <name type="scientific">Marasmius crinis-equi</name>
    <dbReference type="NCBI Taxonomy" id="585013"/>
    <lineage>
        <taxon>Eukaryota</taxon>
        <taxon>Fungi</taxon>
        <taxon>Dikarya</taxon>
        <taxon>Basidiomycota</taxon>
        <taxon>Agaricomycotina</taxon>
        <taxon>Agaricomycetes</taxon>
        <taxon>Agaricomycetidae</taxon>
        <taxon>Agaricales</taxon>
        <taxon>Marasmiineae</taxon>
        <taxon>Marasmiaceae</taxon>
        <taxon>Marasmius</taxon>
    </lineage>
</organism>
<evidence type="ECO:0000256" key="5">
    <source>
        <dbReference type="ARBA" id="ARBA00022692"/>
    </source>
</evidence>
<comment type="subcellular location">
    <subcellularLocation>
        <location evidence="1">Membrane</location>
        <topology evidence="1">Multi-pass membrane protein</topology>
    </subcellularLocation>
</comment>
<name>A0ABR3F3J7_9AGAR</name>
<gene>
    <name evidence="11" type="ORF">V5O48_012174</name>
</gene>
<feature type="signal peptide" evidence="9">
    <location>
        <begin position="1"/>
        <end position="20"/>
    </location>
</feature>
<feature type="domain" description="Wax synthase" evidence="10">
    <location>
        <begin position="176"/>
        <end position="246"/>
    </location>
</feature>
<dbReference type="PANTHER" id="PTHR31595">
    <property type="entry name" value="LONG-CHAIN-ALCOHOL O-FATTY-ACYLTRANSFERASE 3-RELATED"/>
    <property type="match status" value="1"/>
</dbReference>